<proteinExistence type="predicted"/>
<evidence type="ECO:0000313" key="2">
    <source>
        <dbReference type="EMBL" id="PTB64757.1"/>
    </source>
</evidence>
<sequence length="154" mass="17198">MTTDPMHAGWGLSRKLQVKFRTSTPYNRMRDGWEATIGEDDPHPADSHNARGPPSAHEYLASVAGSMRPTTHNPYTTHSRAIIRGLFHLLLCGSPELAVTVAFLPEVTFFPHGMLIEISARHTTFKHEHHEALQGAYKYALVTGRHGFNKGMLK</sequence>
<gene>
    <name evidence="2" type="ORF">BBK36DRAFT_1177345</name>
</gene>
<evidence type="ECO:0000256" key="1">
    <source>
        <dbReference type="SAM" id="MobiDB-lite"/>
    </source>
</evidence>
<accession>A0A2T4B5Z2</accession>
<dbReference type="RefSeq" id="XP_024748077.1">
    <property type="nucleotide sequence ID" value="XM_024896059.1"/>
</dbReference>
<evidence type="ECO:0000313" key="3">
    <source>
        <dbReference type="Proteomes" id="UP000241546"/>
    </source>
</evidence>
<dbReference type="Proteomes" id="UP000241546">
    <property type="component" value="Unassembled WGS sequence"/>
</dbReference>
<name>A0A2T4B5Z2_9HYPO</name>
<dbReference type="EMBL" id="KZ680216">
    <property type="protein sequence ID" value="PTB64757.1"/>
    <property type="molecule type" value="Genomic_DNA"/>
</dbReference>
<feature type="compositionally biased region" description="Basic and acidic residues" evidence="1">
    <location>
        <begin position="40"/>
        <end position="49"/>
    </location>
</feature>
<feature type="region of interest" description="Disordered" evidence="1">
    <location>
        <begin position="34"/>
        <end position="53"/>
    </location>
</feature>
<reference evidence="3" key="1">
    <citation type="submission" date="2016-07" db="EMBL/GenBank/DDBJ databases">
        <title>Multiple horizontal gene transfer events from other fungi enriched the ability of initially mycotrophic Trichoderma (Ascomycota) to feed on dead plant biomass.</title>
        <authorList>
            <consortium name="DOE Joint Genome Institute"/>
            <person name="Atanasova L."/>
            <person name="Chenthamara K."/>
            <person name="Zhang J."/>
            <person name="Grujic M."/>
            <person name="Henrissat B."/>
            <person name="Kuo A."/>
            <person name="Aerts A."/>
            <person name="Salamov A."/>
            <person name="Lipzen A."/>
            <person name="Labutti K."/>
            <person name="Barry K."/>
            <person name="Miao Y."/>
            <person name="Rahimi M.J."/>
            <person name="Shen Q."/>
            <person name="Grigoriev I.V."/>
            <person name="Kubicek C.P."/>
            <person name="Druzhinina I.S."/>
        </authorList>
    </citation>
    <scope>NUCLEOTIDE SEQUENCE [LARGE SCALE GENOMIC DNA]</scope>
    <source>
        <strain evidence="3">TUCIM 6016</strain>
    </source>
</reference>
<organism evidence="2 3">
    <name type="scientific">Trichoderma citrinoviride</name>
    <dbReference type="NCBI Taxonomy" id="58853"/>
    <lineage>
        <taxon>Eukaryota</taxon>
        <taxon>Fungi</taxon>
        <taxon>Dikarya</taxon>
        <taxon>Ascomycota</taxon>
        <taxon>Pezizomycotina</taxon>
        <taxon>Sordariomycetes</taxon>
        <taxon>Hypocreomycetidae</taxon>
        <taxon>Hypocreales</taxon>
        <taxon>Hypocreaceae</taxon>
        <taxon>Trichoderma</taxon>
    </lineage>
</organism>
<dbReference type="GeneID" id="36604177"/>
<dbReference type="AlphaFoldDB" id="A0A2T4B5Z2"/>
<protein>
    <submittedName>
        <fullName evidence="2">Uncharacterized protein</fullName>
    </submittedName>
</protein>
<keyword evidence="3" id="KW-1185">Reference proteome</keyword>